<protein>
    <recommendedName>
        <fullName evidence="3">WxL domain-containing protein</fullName>
    </recommendedName>
</protein>
<name>A0A6L2ZVD8_9LACT</name>
<proteinExistence type="predicted"/>
<feature type="chain" id="PRO_5026760083" description="WxL domain-containing protein" evidence="2">
    <location>
        <begin position="25"/>
        <end position="631"/>
    </location>
</feature>
<comment type="caution">
    <text evidence="4">The sequence shown here is derived from an EMBL/GenBank/DDBJ whole genome shotgun (WGS) entry which is preliminary data.</text>
</comment>
<dbReference type="EMBL" id="BLXU01000004">
    <property type="protein sequence ID" value="GFO51510.1"/>
    <property type="molecule type" value="Genomic_DNA"/>
</dbReference>
<evidence type="ECO:0000259" key="3">
    <source>
        <dbReference type="Pfam" id="PF13731"/>
    </source>
</evidence>
<feature type="compositionally biased region" description="Polar residues" evidence="1">
    <location>
        <begin position="30"/>
        <end position="49"/>
    </location>
</feature>
<organism evidence="4 5">
    <name type="scientific">Lactococcus garvieae</name>
    <dbReference type="NCBI Taxonomy" id="1363"/>
    <lineage>
        <taxon>Bacteria</taxon>
        <taxon>Bacillati</taxon>
        <taxon>Bacillota</taxon>
        <taxon>Bacilli</taxon>
        <taxon>Lactobacillales</taxon>
        <taxon>Streptococcaceae</taxon>
        <taxon>Lactococcus</taxon>
    </lineage>
</organism>
<feature type="region of interest" description="Disordered" evidence="1">
    <location>
        <begin position="326"/>
        <end position="348"/>
    </location>
</feature>
<dbReference type="Proteomes" id="UP000504756">
    <property type="component" value="Unassembled WGS sequence"/>
</dbReference>
<feature type="compositionally biased region" description="Polar residues" evidence="1">
    <location>
        <begin position="56"/>
        <end position="73"/>
    </location>
</feature>
<evidence type="ECO:0000313" key="4">
    <source>
        <dbReference type="EMBL" id="GFO51510.1"/>
    </source>
</evidence>
<dbReference type="RefSeq" id="WP_176490161.1">
    <property type="nucleotide sequence ID" value="NZ_BLXU01000004.1"/>
</dbReference>
<gene>
    <name evidence="4" type="ORF">ikelab_07850</name>
</gene>
<keyword evidence="2" id="KW-0732">Signal</keyword>
<feature type="domain" description="WxL" evidence="3">
    <location>
        <begin position="489"/>
        <end position="567"/>
    </location>
</feature>
<feature type="signal peptide" evidence="2">
    <location>
        <begin position="1"/>
        <end position="24"/>
    </location>
</feature>
<sequence length="631" mass="68567">MKKINIGFVLLLLLLNTASPAVYALDSETEIQASSSATSDKDNTSSPQESELETAPTDTGQTTEAENSTAQTSEEVAPIEEEEPTTSETSETAEQEKSVEDKPKSEKITPADLSSDASYTDLPGAHEPDRNGLYLLFPLRTGILSQPQEEQYIVEGTTADLSIKTTSWVNTWGTVKVKVNAWQEQADGSWLNKGSIGEFSDRSGLLGSTKQSIDIPVSKLQAGNYYFQLETRLNTLPIIGSISARTYYSDLAKVTVKDKPVAASGISITTPNVVFEKATYSAKAVTTPRDATGKITWTSSLKGINFLKTEGRSVEFDAGDQLDEVNTDEQAPGIPFTMSAGIRNDDGTTPTDNKTIYLGGLAAKNVAEDSGMSWELDGQGLADLNKSVESAETWSYEWKYIEGKTSKAFSETQGVKNYKGTVSDLTSLNDADHILSFAQDSAFMKTAREATEKGKPFAVQVTFSTTIDTGDGKKETVTLSSNKAQLLVNKATGKLLLQQVPNFNFGKLPASYIYEGTKDREPTAQDHLEVVDSRAKGGWRLSAKMSRFQSNNNQRLKFNSQLTMSSYPFEINLKDDDTDNYIVDSVSSEAFDLSGQLLLQPDPLANLNAGETFSSTITWNLVSTTKSTPPA</sequence>
<accession>A0A6L2ZVD8</accession>
<dbReference type="AlphaFoldDB" id="A0A6L2ZVD8"/>
<evidence type="ECO:0000313" key="5">
    <source>
        <dbReference type="Proteomes" id="UP000504756"/>
    </source>
</evidence>
<feature type="compositionally biased region" description="Basic and acidic residues" evidence="1">
    <location>
        <begin position="94"/>
        <end position="109"/>
    </location>
</feature>
<dbReference type="Pfam" id="PF13731">
    <property type="entry name" value="WxL"/>
    <property type="match status" value="1"/>
</dbReference>
<reference evidence="4 5" key="1">
    <citation type="submission" date="2020-06" db="EMBL/GenBank/DDBJ databases">
        <title>Draft genome sequence of Lactic acid bacteria from Okinawan-style tofu.</title>
        <authorList>
            <person name="Takara I."/>
            <person name="Ikematsu S."/>
        </authorList>
    </citation>
    <scope>NUCLEOTIDE SEQUENCE [LARGE SCALE GENOMIC DNA]</scope>
    <source>
        <strain evidence="5">lg38</strain>
    </source>
</reference>
<evidence type="ECO:0000256" key="2">
    <source>
        <dbReference type="SAM" id="SignalP"/>
    </source>
</evidence>
<dbReference type="InterPro" id="IPR027994">
    <property type="entry name" value="WxL_dom"/>
</dbReference>
<evidence type="ECO:0000256" key="1">
    <source>
        <dbReference type="SAM" id="MobiDB-lite"/>
    </source>
</evidence>
<feature type="region of interest" description="Disordered" evidence="1">
    <location>
        <begin position="30"/>
        <end position="128"/>
    </location>
</feature>